<comment type="caution">
    <text evidence="2">The sequence shown here is derived from an EMBL/GenBank/DDBJ whole genome shotgun (WGS) entry which is preliminary data.</text>
</comment>
<organism evidence="2 3">
    <name type="scientific">Ornithinimicrobium kibberense</name>
    <dbReference type="NCBI Taxonomy" id="282060"/>
    <lineage>
        <taxon>Bacteria</taxon>
        <taxon>Bacillati</taxon>
        <taxon>Actinomycetota</taxon>
        <taxon>Actinomycetes</taxon>
        <taxon>Micrococcales</taxon>
        <taxon>Ornithinimicrobiaceae</taxon>
        <taxon>Ornithinimicrobium</taxon>
    </lineage>
</organism>
<feature type="transmembrane region" description="Helical" evidence="1">
    <location>
        <begin position="12"/>
        <end position="33"/>
    </location>
</feature>
<gene>
    <name evidence="2" type="ORF">ACFFN0_15470</name>
</gene>
<keyword evidence="3" id="KW-1185">Reference proteome</keyword>
<evidence type="ECO:0008006" key="4">
    <source>
        <dbReference type="Google" id="ProtNLM"/>
    </source>
</evidence>
<sequence length="389" mass="41865">MDLWSHRRPVLASGITILAVTLAAAGSVVIEVWTENHEWVRLLISIVSAVLLVILLLTQARVTKERGTLYYVRLIGGWMPDLYADMESEFGNTYGDEKVVAEHIIAQPRQGVWDLSDQVASVTHKLQLLMAQDDTRTSFTIAPNMLYAVALAVGYRMHAPKDTRLIEFGGDGEQAITWRMAKGGGEELPDTKVVSIGPQLPADGDPDVRSVLLSVYLTPNSHSFAPRGLTTDRCHVVGILDEHGRPVSVTLHQPGAPATGAKTAPDFESATRAVIAAITQTLTSYPRATVYLAARLPKTVAIAVGHGLGGPGRANGTPIIPPAARRPWSRLVPLLLNQESSNDPAEPSPCFLVARVDPAQPEVAELSALAIRDGLFIHPPDGEHTHAAT</sequence>
<dbReference type="EMBL" id="JBHMAX010000036">
    <property type="protein sequence ID" value="MFB9733448.1"/>
    <property type="molecule type" value="Genomic_DNA"/>
</dbReference>
<feature type="transmembrane region" description="Helical" evidence="1">
    <location>
        <begin position="39"/>
        <end position="57"/>
    </location>
</feature>
<reference evidence="2 3" key="1">
    <citation type="submission" date="2024-09" db="EMBL/GenBank/DDBJ databases">
        <authorList>
            <person name="Sun Q."/>
            <person name="Mori K."/>
        </authorList>
    </citation>
    <scope>NUCLEOTIDE SEQUENCE [LARGE SCALE GENOMIC DNA]</scope>
    <source>
        <strain evidence="2 3">JCM 12763</strain>
    </source>
</reference>
<dbReference type="Proteomes" id="UP001589613">
    <property type="component" value="Unassembled WGS sequence"/>
</dbReference>
<dbReference type="RefSeq" id="WP_141339261.1">
    <property type="nucleotide sequence ID" value="NZ_JBHMAX010000036.1"/>
</dbReference>
<evidence type="ECO:0000313" key="2">
    <source>
        <dbReference type="EMBL" id="MFB9733448.1"/>
    </source>
</evidence>
<keyword evidence="1" id="KW-1133">Transmembrane helix</keyword>
<proteinExistence type="predicted"/>
<name>A0ABV5V6J4_9MICO</name>
<accession>A0ABV5V6J4</accession>
<protein>
    <recommendedName>
        <fullName evidence="4">SAVED domain-containing protein</fullName>
    </recommendedName>
</protein>
<keyword evidence="1" id="KW-0472">Membrane</keyword>
<evidence type="ECO:0000256" key="1">
    <source>
        <dbReference type="SAM" id="Phobius"/>
    </source>
</evidence>
<evidence type="ECO:0000313" key="3">
    <source>
        <dbReference type="Proteomes" id="UP001589613"/>
    </source>
</evidence>
<keyword evidence="1" id="KW-0812">Transmembrane</keyword>